<comment type="caution">
    <text evidence="3">The sequence shown here is derived from an EMBL/GenBank/DDBJ whole genome shotgun (WGS) entry which is preliminary data.</text>
</comment>
<evidence type="ECO:0000259" key="2">
    <source>
        <dbReference type="Pfam" id="PF20584"/>
    </source>
</evidence>
<keyword evidence="1" id="KW-1133">Transmembrane helix</keyword>
<evidence type="ECO:0000313" key="4">
    <source>
        <dbReference type="Proteomes" id="UP001528920"/>
    </source>
</evidence>
<dbReference type="RefSeq" id="WP_275109216.1">
    <property type="nucleotide sequence ID" value="NZ_JAKJSC010000001.1"/>
</dbReference>
<keyword evidence="4" id="KW-1185">Reference proteome</keyword>
<dbReference type="InterPro" id="IPR046714">
    <property type="entry name" value="DUF6787"/>
</dbReference>
<keyword evidence="1" id="KW-0812">Transmembrane</keyword>
<accession>A0ABT5VR33</accession>
<gene>
    <name evidence="3" type="ORF">L3049_07650</name>
</gene>
<keyword evidence="1" id="KW-0472">Membrane</keyword>
<feature type="transmembrane region" description="Helical" evidence="1">
    <location>
        <begin position="54"/>
        <end position="83"/>
    </location>
</feature>
<dbReference type="Proteomes" id="UP001528920">
    <property type="component" value="Unassembled WGS sequence"/>
</dbReference>
<feature type="domain" description="DUF6787" evidence="2">
    <location>
        <begin position="19"/>
        <end position="94"/>
    </location>
</feature>
<evidence type="ECO:0000313" key="3">
    <source>
        <dbReference type="EMBL" id="MDE5417880.1"/>
    </source>
</evidence>
<reference evidence="3 4" key="1">
    <citation type="submission" date="2022-01" db="EMBL/GenBank/DDBJ databases">
        <title>Labilibaculum sp. nov, a marine bacterium isolated from Antarctica.</title>
        <authorList>
            <person name="Dai W."/>
        </authorList>
    </citation>
    <scope>NUCLEOTIDE SEQUENCE [LARGE SCALE GENOMIC DNA]</scope>
    <source>
        <strain evidence="3 4">DW002</strain>
    </source>
</reference>
<dbReference type="EMBL" id="JAKJSC010000001">
    <property type="protein sequence ID" value="MDE5417880.1"/>
    <property type="molecule type" value="Genomic_DNA"/>
</dbReference>
<feature type="transmembrane region" description="Helical" evidence="1">
    <location>
        <begin position="12"/>
        <end position="34"/>
    </location>
</feature>
<organism evidence="3 4">
    <name type="scientific">Paralabilibaculum antarcticum</name>
    <dbReference type="NCBI Taxonomy" id="2912572"/>
    <lineage>
        <taxon>Bacteria</taxon>
        <taxon>Pseudomonadati</taxon>
        <taxon>Bacteroidota</taxon>
        <taxon>Bacteroidia</taxon>
        <taxon>Marinilabiliales</taxon>
        <taxon>Marinifilaceae</taxon>
        <taxon>Paralabilibaculum</taxon>
    </lineage>
</organism>
<evidence type="ECO:0000256" key="1">
    <source>
        <dbReference type="SAM" id="Phobius"/>
    </source>
</evidence>
<sequence>MFEKLKKRWEINSNLQLILILITFSITGSLSVMVRKPIFEYLSIGPETNLMIKIIMSIIIITPAYQILLLIVGSILGQFRFFWNFEKKMISRFSSKKKKNTIHKEA</sequence>
<proteinExistence type="predicted"/>
<protein>
    <recommendedName>
        <fullName evidence="2">DUF6787 domain-containing protein</fullName>
    </recommendedName>
</protein>
<dbReference type="Pfam" id="PF20584">
    <property type="entry name" value="DUF6787"/>
    <property type="match status" value="1"/>
</dbReference>
<name>A0ABT5VR33_9BACT</name>